<comment type="subcellular location">
    <subcellularLocation>
        <location evidence="1">Cell inner membrane</location>
        <topology evidence="1">Multi-pass membrane protein</topology>
    </subcellularLocation>
</comment>
<keyword evidence="8 9" id="KW-0472">Membrane</keyword>
<dbReference type="RefSeq" id="WP_281795297.1">
    <property type="nucleotide sequence ID" value="NZ_BSDR01000001.1"/>
</dbReference>
<feature type="transmembrane region" description="Helical" evidence="9">
    <location>
        <begin position="536"/>
        <end position="554"/>
    </location>
</feature>
<feature type="transmembrane region" description="Helical" evidence="9">
    <location>
        <begin position="924"/>
        <end position="945"/>
    </location>
</feature>
<dbReference type="NCBIfam" id="TIGR00915">
    <property type="entry name" value="2A0602"/>
    <property type="match status" value="1"/>
</dbReference>
<dbReference type="Pfam" id="PF00873">
    <property type="entry name" value="ACR_tran"/>
    <property type="match status" value="1"/>
</dbReference>
<evidence type="ECO:0000256" key="1">
    <source>
        <dbReference type="ARBA" id="ARBA00004429"/>
    </source>
</evidence>
<keyword evidence="11" id="KW-1185">Reference proteome</keyword>
<feature type="transmembrane region" description="Helical" evidence="9">
    <location>
        <begin position="973"/>
        <end position="995"/>
    </location>
</feature>
<dbReference type="PANTHER" id="PTHR32063">
    <property type="match status" value="1"/>
</dbReference>
<evidence type="ECO:0000256" key="6">
    <source>
        <dbReference type="ARBA" id="ARBA00022692"/>
    </source>
</evidence>
<feature type="transmembrane region" description="Helical" evidence="9">
    <location>
        <begin position="12"/>
        <end position="33"/>
    </location>
</feature>
<proteinExistence type="inferred from homology"/>
<evidence type="ECO:0000256" key="9">
    <source>
        <dbReference type="SAM" id="Phobius"/>
    </source>
</evidence>
<reference evidence="10" key="1">
    <citation type="submission" date="2022-12" db="EMBL/GenBank/DDBJ databases">
        <title>Reference genome sequencing for broad-spectrum identification of bacterial and archaeal isolates by mass spectrometry.</title>
        <authorList>
            <person name="Sekiguchi Y."/>
            <person name="Tourlousse D.M."/>
        </authorList>
    </citation>
    <scope>NUCLEOTIDE SEQUENCE</scope>
    <source>
        <strain evidence="10">ASRB1</strain>
    </source>
</reference>
<keyword evidence="7 9" id="KW-1133">Transmembrane helix</keyword>
<evidence type="ECO:0000256" key="4">
    <source>
        <dbReference type="ARBA" id="ARBA00022475"/>
    </source>
</evidence>
<evidence type="ECO:0000313" key="11">
    <source>
        <dbReference type="Proteomes" id="UP001144372"/>
    </source>
</evidence>
<comment type="similarity">
    <text evidence="2">Belongs to the resistance-nodulation-cell division (RND) (TC 2.A.6) family.</text>
</comment>
<dbReference type="Gene3D" id="3.30.70.1430">
    <property type="entry name" value="Multidrug efflux transporter AcrB pore domain"/>
    <property type="match status" value="2"/>
</dbReference>
<dbReference type="AlphaFoldDB" id="A0A9W6L9Y8"/>
<dbReference type="Gene3D" id="3.30.2090.10">
    <property type="entry name" value="Multidrug efflux transporter AcrB TolC docking domain, DN and DC subdomains"/>
    <property type="match status" value="2"/>
</dbReference>
<dbReference type="GO" id="GO:0005886">
    <property type="term" value="C:plasma membrane"/>
    <property type="evidence" value="ECO:0007669"/>
    <property type="project" value="UniProtKB-SubCell"/>
</dbReference>
<keyword evidence="4" id="KW-1003">Cell membrane</keyword>
<gene>
    <name evidence="10" type="ORF">DAMNIGENAA_28940</name>
</gene>
<dbReference type="Gene3D" id="1.20.1640.10">
    <property type="entry name" value="Multidrug efflux transporter AcrB transmembrane domain"/>
    <property type="match status" value="2"/>
</dbReference>
<dbReference type="Gene3D" id="3.30.70.1320">
    <property type="entry name" value="Multidrug efflux transporter AcrB pore domain like"/>
    <property type="match status" value="1"/>
</dbReference>
<keyword evidence="3" id="KW-0813">Transport</keyword>
<dbReference type="FunFam" id="3.30.70.1430:FF:000001">
    <property type="entry name" value="Efflux pump membrane transporter"/>
    <property type="match status" value="1"/>
</dbReference>
<evidence type="ECO:0000256" key="3">
    <source>
        <dbReference type="ARBA" id="ARBA00022448"/>
    </source>
</evidence>
<dbReference type="GO" id="GO:0015562">
    <property type="term" value="F:efflux transmembrane transporter activity"/>
    <property type="evidence" value="ECO:0007669"/>
    <property type="project" value="InterPro"/>
</dbReference>
<dbReference type="NCBIfam" id="NF000282">
    <property type="entry name" value="RND_permease_1"/>
    <property type="match status" value="1"/>
</dbReference>
<dbReference type="SUPFAM" id="SSF82693">
    <property type="entry name" value="Multidrug efflux transporter AcrB pore domain, PN1, PN2, PC1 and PC2 subdomains"/>
    <property type="match status" value="4"/>
</dbReference>
<dbReference type="PRINTS" id="PR00702">
    <property type="entry name" value="ACRIFLAVINRP"/>
</dbReference>
<evidence type="ECO:0000256" key="5">
    <source>
        <dbReference type="ARBA" id="ARBA00022519"/>
    </source>
</evidence>
<dbReference type="GO" id="GO:0042910">
    <property type="term" value="F:xenobiotic transmembrane transporter activity"/>
    <property type="evidence" value="ECO:0007669"/>
    <property type="project" value="TreeGrafter"/>
</dbReference>
<dbReference type="InterPro" id="IPR027463">
    <property type="entry name" value="AcrB_DN_DC_subdom"/>
</dbReference>
<accession>A0A9W6L9Y8</accession>
<feature type="transmembrane region" description="Helical" evidence="9">
    <location>
        <begin position="1001"/>
        <end position="1027"/>
    </location>
</feature>
<dbReference type="Gene3D" id="3.30.70.1440">
    <property type="entry name" value="Multidrug efflux transporter AcrB pore domain"/>
    <property type="match status" value="1"/>
</dbReference>
<evidence type="ECO:0000313" key="10">
    <source>
        <dbReference type="EMBL" id="GLI35461.1"/>
    </source>
</evidence>
<feature type="transmembrane region" description="Helical" evidence="9">
    <location>
        <begin position="344"/>
        <end position="363"/>
    </location>
</feature>
<feature type="transmembrane region" description="Helical" evidence="9">
    <location>
        <begin position="473"/>
        <end position="491"/>
    </location>
</feature>
<feature type="transmembrane region" description="Helical" evidence="9">
    <location>
        <begin position="370"/>
        <end position="390"/>
    </location>
</feature>
<protein>
    <submittedName>
        <fullName evidence="10">Multidrug efflux RND transporter permease subunit</fullName>
    </submittedName>
</protein>
<dbReference type="FunFam" id="1.20.1640.10:FF:000001">
    <property type="entry name" value="Efflux pump membrane transporter"/>
    <property type="match status" value="1"/>
</dbReference>
<dbReference type="InterPro" id="IPR004764">
    <property type="entry name" value="MdtF-like"/>
</dbReference>
<feature type="transmembrane region" description="Helical" evidence="9">
    <location>
        <begin position="396"/>
        <end position="420"/>
    </location>
</feature>
<name>A0A9W6L9Y8_9BACT</name>
<evidence type="ECO:0000256" key="8">
    <source>
        <dbReference type="ARBA" id="ARBA00023136"/>
    </source>
</evidence>
<dbReference type="SUPFAM" id="SSF82866">
    <property type="entry name" value="Multidrug efflux transporter AcrB transmembrane domain"/>
    <property type="match status" value="2"/>
</dbReference>
<dbReference type="GO" id="GO:0009636">
    <property type="term" value="P:response to toxic substance"/>
    <property type="evidence" value="ECO:0007669"/>
    <property type="project" value="UniProtKB-ARBA"/>
</dbReference>
<dbReference type="InterPro" id="IPR001036">
    <property type="entry name" value="Acrflvin-R"/>
</dbReference>
<dbReference type="EMBL" id="BSDR01000001">
    <property type="protein sequence ID" value="GLI35461.1"/>
    <property type="molecule type" value="Genomic_DNA"/>
</dbReference>
<sequence>MISSFFIERPIFANVIAILTMILGVVALLRLPVTRYPEITPPTVQVSTIYPGASARTIVDTVALPIEQQVNGVENMLYMQSTSSGDGSYKLVVTFQIGTDLDMAQVQVQNRVSTATPFLPQEVQKQGVTTRKVSTSILQVITLTSPDNRYDSLFLSNYALIHLKDVLARTPGVGDVFIFGIGSYSMRVWLNPNALQNLNLTPGDVIRAIQGQNIQVPAGQIGSPPASPNQAFQFTISVGGRLQEVEEFENIIVKSETGESARIVRIKDIARVELGAQTYSQFSEKGGKPSAGIAIYQLPGANALDVAREVRNTMDSLSRSFPQGMQYDIPFDTTKFVKSSIDEVYKTLLEAALLVLLVIMVFLQDWRAMLVPATTVPVTIIGAFIAMAALGFTINMITLFALVLAIGIVVDDAIVIVEGAAHHIEQGMRPKGATIEAMRELAGPILGITFVLMSVFLPAAFIPGVTGQLYRQFALVIASTAFISAINALTLKPAQCAVYLRPQKARLNIFFRTFNYVYGIGEKLYTRVVGWMVKHCFPMILVFIALIAFTGWRFTQLPRGFLPMEDQGYLIAGTLLPDAASLERTYKVTKQLNEILGSTPGVADWVTIGGVSILDNFSSLPNAAVTFIPLKDWDERDSSQSAERIADQLQKKVSKIKDAFVFVFMPPAIQGLGVAGGFQMQLELRGGDFDFQKLGQMVNEIIRDGNSQSGLTRMATSFSPNVPQILARVDRTKAETLDVPVSDVFGTLQSYLGSFFVNQFNKFGRTFQVYVQADRPYRMQPEDIRRLYARNSRNEMVPLGTLIDVEYANTPFLVTLYNLYPAAVISGQAAPGFSSGEALELMEQMASEKLPPDMGFEWTGQSYQEKLVGNQAIIVFVLSVLFVFLVLSAQYESWASPAAVILAVPLAMLGTVLALAARGYSNDIYTQIGIVLLIALSSKNAILIVDFARDMRAAGHSITDSAIEAARRRLRPILMTSFAFILGVLPLTLATGAGAASRRVLGTAVMGGMFASTLLTVLFVPVFFVILQQLSEWWIRRKGKGDTEDEEDLASKETGIK</sequence>
<comment type="caution">
    <text evidence="10">The sequence shown here is derived from an EMBL/GenBank/DDBJ whole genome shotgun (WGS) entry which is preliminary data.</text>
</comment>
<feature type="transmembrane region" description="Helical" evidence="9">
    <location>
        <begin position="899"/>
        <end position="918"/>
    </location>
</feature>
<evidence type="ECO:0000256" key="7">
    <source>
        <dbReference type="ARBA" id="ARBA00022989"/>
    </source>
</evidence>
<feature type="transmembrane region" description="Helical" evidence="9">
    <location>
        <begin position="867"/>
        <end position="887"/>
    </location>
</feature>
<keyword evidence="6 9" id="KW-0812">Transmembrane</keyword>
<dbReference type="PANTHER" id="PTHR32063:SF13">
    <property type="entry name" value="MULTIDRUG EFFLUX PUMP SUBUNIT ACRB-RELATED"/>
    <property type="match status" value="1"/>
</dbReference>
<evidence type="ECO:0000256" key="2">
    <source>
        <dbReference type="ARBA" id="ARBA00010942"/>
    </source>
</evidence>
<dbReference type="SUPFAM" id="SSF82714">
    <property type="entry name" value="Multidrug efflux transporter AcrB TolC docking domain, DN and DC subdomains"/>
    <property type="match status" value="2"/>
</dbReference>
<organism evidence="10 11">
    <name type="scientific">Desulforhabdus amnigena</name>
    <dbReference type="NCBI Taxonomy" id="40218"/>
    <lineage>
        <taxon>Bacteria</taxon>
        <taxon>Pseudomonadati</taxon>
        <taxon>Thermodesulfobacteriota</taxon>
        <taxon>Syntrophobacteria</taxon>
        <taxon>Syntrophobacterales</taxon>
        <taxon>Syntrophobacteraceae</taxon>
        <taxon>Desulforhabdus</taxon>
    </lineage>
</organism>
<dbReference type="Proteomes" id="UP001144372">
    <property type="component" value="Unassembled WGS sequence"/>
</dbReference>
<keyword evidence="5" id="KW-0997">Cell inner membrane</keyword>
<feature type="transmembrane region" description="Helical" evidence="9">
    <location>
        <begin position="441"/>
        <end position="461"/>
    </location>
</feature>